<dbReference type="Pfam" id="PF07690">
    <property type="entry name" value="MFS_1"/>
    <property type="match status" value="1"/>
</dbReference>
<evidence type="ECO:0000313" key="7">
    <source>
        <dbReference type="Proteomes" id="UP000027192"/>
    </source>
</evidence>
<dbReference type="SUPFAM" id="SSF103473">
    <property type="entry name" value="MFS general substrate transporter"/>
    <property type="match status" value="1"/>
</dbReference>
<keyword evidence="3 4" id="KW-0472">Membrane</keyword>
<accession>A0A066S1P7</accession>
<dbReference type="InterPro" id="IPR020846">
    <property type="entry name" value="MFS_dom"/>
</dbReference>
<dbReference type="InterPro" id="IPR050327">
    <property type="entry name" value="Proton-linked_MCT"/>
</dbReference>
<dbReference type="PANTHER" id="PTHR11360">
    <property type="entry name" value="MONOCARBOXYLATE TRANSPORTER"/>
    <property type="match status" value="1"/>
</dbReference>
<proteinExistence type="predicted"/>
<feature type="transmembrane region" description="Helical" evidence="4">
    <location>
        <begin position="349"/>
        <end position="371"/>
    </location>
</feature>
<name>A0A066S1P7_9GAMM</name>
<keyword evidence="7" id="KW-1185">Reference proteome</keyword>
<evidence type="ECO:0000256" key="1">
    <source>
        <dbReference type="ARBA" id="ARBA00022692"/>
    </source>
</evidence>
<feature type="transmembrane region" description="Helical" evidence="4">
    <location>
        <begin position="289"/>
        <end position="308"/>
    </location>
</feature>
<feature type="transmembrane region" description="Helical" evidence="4">
    <location>
        <begin position="47"/>
        <end position="69"/>
    </location>
</feature>
<feature type="transmembrane region" description="Helical" evidence="4">
    <location>
        <begin position="99"/>
        <end position="126"/>
    </location>
</feature>
<dbReference type="AlphaFoldDB" id="A0A066S1P7"/>
<organism evidence="6 7">
    <name type="scientific">Photobacterium galatheae</name>
    <dbReference type="NCBI Taxonomy" id="1654360"/>
    <lineage>
        <taxon>Bacteria</taxon>
        <taxon>Pseudomonadati</taxon>
        <taxon>Pseudomonadota</taxon>
        <taxon>Gammaproteobacteria</taxon>
        <taxon>Vibrionales</taxon>
        <taxon>Vibrionaceae</taxon>
        <taxon>Photobacterium</taxon>
    </lineage>
</organism>
<dbReference type="PROSITE" id="PS50850">
    <property type="entry name" value="MFS"/>
    <property type="match status" value="1"/>
</dbReference>
<feature type="transmembrane region" description="Helical" evidence="4">
    <location>
        <begin position="171"/>
        <end position="192"/>
    </location>
</feature>
<evidence type="ECO:0000256" key="4">
    <source>
        <dbReference type="SAM" id="Phobius"/>
    </source>
</evidence>
<dbReference type="InterPro" id="IPR036259">
    <property type="entry name" value="MFS_trans_sf"/>
</dbReference>
<evidence type="ECO:0000256" key="2">
    <source>
        <dbReference type="ARBA" id="ARBA00022989"/>
    </source>
</evidence>
<evidence type="ECO:0000259" key="5">
    <source>
        <dbReference type="PROSITE" id="PS50850"/>
    </source>
</evidence>
<evidence type="ECO:0000313" key="6">
    <source>
        <dbReference type="EMBL" id="KDM93568.1"/>
    </source>
</evidence>
<feature type="transmembrane region" description="Helical" evidence="4">
    <location>
        <begin position="220"/>
        <end position="238"/>
    </location>
</feature>
<dbReference type="Gene3D" id="1.20.1250.20">
    <property type="entry name" value="MFS general substrate transporter like domains"/>
    <property type="match status" value="1"/>
</dbReference>
<feature type="domain" description="Major facilitator superfamily (MFS) profile" evidence="5">
    <location>
        <begin position="9"/>
        <end position="403"/>
    </location>
</feature>
<dbReference type="Proteomes" id="UP000027192">
    <property type="component" value="Unassembled WGS sequence"/>
</dbReference>
<feature type="transmembrane region" description="Helical" evidence="4">
    <location>
        <begin position="138"/>
        <end position="159"/>
    </location>
</feature>
<comment type="caution">
    <text evidence="6">The sequence shown here is derived from an EMBL/GenBank/DDBJ whole genome shotgun (WGS) entry which is preliminary data.</text>
</comment>
<dbReference type="InterPro" id="IPR011701">
    <property type="entry name" value="MFS"/>
</dbReference>
<sequence length="416" mass="45078">MMEISRNKQVIAISVGVLVTFWASSIKGSYQVYFLDLASMCGLGRGVFSLTSALFGLSIGVLSPVVGWICDRIGPALTILSGAIVATFVYLLMMLSFNFWLFLVLFGVLAAYALTAMTFVPLALLVDRIFDHQNKGMAYAAITNGTAIGFMVLSPFWVWLNTFLTWQDVSLIIFGVFTLVILPACIWLCGVFPRRAFVSEATPDATEDDLKWHQHLRKPLFLLLALSFGGCGASMAYIDVHLVPMLQERFTEGEGGATIVASSLSVLGAAELIGAFVVGYLLRFSAPALMLALLYAVRGASLLIVLAADNFILCMIFAVLFGLTYMGTVIVTSLMCLKAYGEKVKGKIFGCLFTVHQIFVFGTVWLGGLSYDATQSYTLITVAVTGLCFVSVATGLVFYFSDALKEKPQSQMASSS</sequence>
<feature type="transmembrane region" description="Helical" evidence="4">
    <location>
        <begin position="377"/>
        <end position="400"/>
    </location>
</feature>
<feature type="transmembrane region" description="Helical" evidence="4">
    <location>
        <begin position="258"/>
        <end position="282"/>
    </location>
</feature>
<reference evidence="6 7" key="1">
    <citation type="submission" date="2014-04" db="EMBL/GenBank/DDBJ databases">
        <title>Draft genome sequence of Photobacterium halotolerans S2753: a solonamide, ngercheumicin and holomycin producer.</title>
        <authorList>
            <person name="Machado H.R."/>
            <person name="Gram L."/>
        </authorList>
    </citation>
    <scope>NUCLEOTIDE SEQUENCE [LARGE SCALE GENOMIC DNA]</scope>
    <source>
        <strain evidence="6 7">S2753</strain>
    </source>
</reference>
<feature type="transmembrane region" description="Helical" evidence="4">
    <location>
        <begin position="314"/>
        <end position="337"/>
    </location>
</feature>
<protein>
    <recommendedName>
        <fullName evidence="5">Major facilitator superfamily (MFS) profile domain-containing protein</fullName>
    </recommendedName>
</protein>
<feature type="transmembrane region" description="Helical" evidence="4">
    <location>
        <begin position="76"/>
        <end position="93"/>
    </location>
</feature>
<evidence type="ECO:0000256" key="3">
    <source>
        <dbReference type="ARBA" id="ARBA00023136"/>
    </source>
</evidence>
<dbReference type="PANTHER" id="PTHR11360:SF284">
    <property type="entry name" value="EG:103B4.3 PROTEIN-RELATED"/>
    <property type="match status" value="1"/>
</dbReference>
<gene>
    <name evidence="6" type="ORF">EA58_00355</name>
</gene>
<keyword evidence="1 4" id="KW-0812">Transmembrane</keyword>
<dbReference type="GO" id="GO:0022857">
    <property type="term" value="F:transmembrane transporter activity"/>
    <property type="evidence" value="ECO:0007669"/>
    <property type="project" value="InterPro"/>
</dbReference>
<dbReference type="STRING" id="1654360.EA58_00355"/>
<keyword evidence="2 4" id="KW-1133">Transmembrane helix</keyword>
<dbReference type="EMBL" id="JMIB01000001">
    <property type="protein sequence ID" value="KDM93568.1"/>
    <property type="molecule type" value="Genomic_DNA"/>
</dbReference>